<dbReference type="PANTHER" id="PTHR32468:SF0">
    <property type="entry name" value="K(+)_H(+) ANTIPORTER 1"/>
    <property type="match status" value="1"/>
</dbReference>
<dbReference type="Gene3D" id="1.20.1530.20">
    <property type="match status" value="1"/>
</dbReference>
<keyword evidence="2" id="KW-0813">Transport</keyword>
<evidence type="ECO:0000313" key="9">
    <source>
        <dbReference type="EMBL" id="MBT0773868.1"/>
    </source>
</evidence>
<accession>A0ABS5TST2</accession>
<evidence type="ECO:0000256" key="5">
    <source>
        <dbReference type="ARBA" id="ARBA00023065"/>
    </source>
</evidence>
<keyword evidence="6 7" id="KW-0472">Membrane</keyword>
<comment type="subcellular location">
    <subcellularLocation>
        <location evidence="1">Membrane</location>
        <topology evidence="1">Multi-pass membrane protein</topology>
    </subcellularLocation>
</comment>
<comment type="caution">
    <text evidence="9">The sequence shown here is derived from an EMBL/GenBank/DDBJ whole genome shotgun (WGS) entry which is preliminary data.</text>
</comment>
<evidence type="ECO:0000256" key="4">
    <source>
        <dbReference type="ARBA" id="ARBA00022989"/>
    </source>
</evidence>
<evidence type="ECO:0000313" key="10">
    <source>
        <dbReference type="Proteomes" id="UP001197247"/>
    </source>
</evidence>
<gene>
    <name evidence="9" type="ORF">KIH74_33295</name>
</gene>
<proteinExistence type="predicted"/>
<dbReference type="InterPro" id="IPR038770">
    <property type="entry name" value="Na+/solute_symporter_sf"/>
</dbReference>
<dbReference type="Pfam" id="PF00999">
    <property type="entry name" value="Na_H_Exchanger"/>
    <property type="match status" value="1"/>
</dbReference>
<evidence type="ECO:0000256" key="2">
    <source>
        <dbReference type="ARBA" id="ARBA00022448"/>
    </source>
</evidence>
<evidence type="ECO:0000256" key="7">
    <source>
        <dbReference type="SAM" id="Phobius"/>
    </source>
</evidence>
<evidence type="ECO:0000256" key="3">
    <source>
        <dbReference type="ARBA" id="ARBA00022692"/>
    </source>
</evidence>
<name>A0ABS5TST2_9ACTN</name>
<evidence type="ECO:0000256" key="6">
    <source>
        <dbReference type="ARBA" id="ARBA00023136"/>
    </source>
</evidence>
<protein>
    <submittedName>
        <fullName evidence="9">Cation:proton antiporter</fullName>
    </submittedName>
</protein>
<evidence type="ECO:0000259" key="8">
    <source>
        <dbReference type="Pfam" id="PF00999"/>
    </source>
</evidence>
<keyword evidence="4 7" id="KW-1133">Transmembrane helix</keyword>
<feature type="domain" description="Cation/H+ exchanger transmembrane" evidence="8">
    <location>
        <begin position="3"/>
        <end position="83"/>
    </location>
</feature>
<feature type="transmembrane region" description="Helical" evidence="7">
    <location>
        <begin position="65"/>
        <end position="87"/>
    </location>
</feature>
<dbReference type="InterPro" id="IPR050794">
    <property type="entry name" value="CPA2_transporter"/>
</dbReference>
<dbReference type="EMBL" id="JAHBAY010000021">
    <property type="protein sequence ID" value="MBT0773868.1"/>
    <property type="molecule type" value="Genomic_DNA"/>
</dbReference>
<keyword evidence="10" id="KW-1185">Reference proteome</keyword>
<dbReference type="InterPro" id="IPR006153">
    <property type="entry name" value="Cation/H_exchanger_TM"/>
</dbReference>
<evidence type="ECO:0000256" key="1">
    <source>
        <dbReference type="ARBA" id="ARBA00004141"/>
    </source>
</evidence>
<organism evidence="9 10">
    <name type="scientific">Kineosporia corallincola</name>
    <dbReference type="NCBI Taxonomy" id="2835133"/>
    <lineage>
        <taxon>Bacteria</taxon>
        <taxon>Bacillati</taxon>
        <taxon>Actinomycetota</taxon>
        <taxon>Actinomycetes</taxon>
        <taxon>Kineosporiales</taxon>
        <taxon>Kineosporiaceae</taxon>
        <taxon>Kineosporia</taxon>
    </lineage>
</organism>
<reference evidence="9 10" key="1">
    <citation type="submission" date="2021-05" db="EMBL/GenBank/DDBJ databases">
        <title>Kineosporia and Streptomyces sp. nov. two new marine actinobacteria isolated from Coral.</title>
        <authorList>
            <person name="Buangrab K."/>
            <person name="Sutthacheep M."/>
            <person name="Yeemin T."/>
            <person name="Harunari E."/>
            <person name="Igarashi Y."/>
            <person name="Kanchanasin P."/>
            <person name="Tanasupawat S."/>
            <person name="Phongsopitanun W."/>
        </authorList>
    </citation>
    <scope>NUCLEOTIDE SEQUENCE [LARGE SCALE GENOMIC DNA]</scope>
    <source>
        <strain evidence="9 10">J2-2</strain>
    </source>
</reference>
<sequence length="108" mass="11213">MLLFALACIAAAVIGKFGACWAAARIAGQPPLVAARIGALMNARGLMQLIALNVGLSAGLVSERMFTALVLVALVTTLMTTPALTLIDRLEARRTRAREPELAPAATA</sequence>
<dbReference type="PANTHER" id="PTHR32468">
    <property type="entry name" value="CATION/H + ANTIPORTER"/>
    <property type="match status" value="1"/>
</dbReference>
<keyword evidence="3 7" id="KW-0812">Transmembrane</keyword>
<keyword evidence="5" id="KW-0406">Ion transport</keyword>
<dbReference type="Proteomes" id="UP001197247">
    <property type="component" value="Unassembled WGS sequence"/>
</dbReference>